<dbReference type="STRING" id="1415166.NONO_c51870"/>
<feature type="domain" description="Mce/MlaD" evidence="1">
    <location>
        <begin position="44"/>
        <end position="128"/>
    </location>
</feature>
<dbReference type="PANTHER" id="PTHR33371">
    <property type="entry name" value="INTERMEMBRANE PHOSPHOLIPID TRANSPORT SYSTEM BINDING PROTEIN MLAD-RELATED"/>
    <property type="match status" value="1"/>
</dbReference>
<dbReference type="PATRIC" id="fig|1415166.3.peg.5348"/>
<evidence type="ECO:0000313" key="2">
    <source>
        <dbReference type="EMBL" id="AHH19971.1"/>
    </source>
</evidence>
<dbReference type="InterPro" id="IPR052336">
    <property type="entry name" value="MlaD_Phospholipid_Transporter"/>
</dbReference>
<sequence length="359" mass="37657">MTTVTRRALRRATAGLTAVTIFGVAGCGFDPGAIPVPGSGVSGPTYPIEIEFANVLNLPTRAKVVANGADIGTVTGVTVVDPDHARDGDRGHVTVDADIRSSVQLPANTVAELRQDTILGDIHIALTTPPNGFGTLLRPGGTIPIEHTKNPVQIEDAMAAVATFVQGGAVDQFQDIVNRLNAVLPDDPRETARIAGVAGADARDLADHLDRIDTFLNGLSTDMDVVHDRAPLLGELLTEPAVDQVSAAVRTFVGAIGIIGALGPVAHSLVWLTPLARSGDAAVRAFVPLLFTDRPLDLQAPSNLNALVALLRDKVIPLVEHGPKVDIRKVTVSPDASSVSTEDQVDRIVSTLRMIGMVR</sequence>
<dbReference type="HOGENOM" id="CLU_045966_3_0_11"/>
<reference evidence="2 3" key="1">
    <citation type="journal article" date="2014" name="Appl. Environ. Microbiol.">
        <title>Insights into the Microbial Degradation of Rubber and Gutta-Percha by Analysis of the Complete Genome of Nocardia nova SH22a.</title>
        <authorList>
            <person name="Luo Q."/>
            <person name="Hiessl S."/>
            <person name="Poehlein A."/>
            <person name="Daniel R."/>
            <person name="Steinbuchel A."/>
        </authorList>
    </citation>
    <scope>NUCLEOTIDE SEQUENCE [LARGE SCALE GENOMIC DNA]</scope>
    <source>
        <strain evidence="2">SH22a</strain>
    </source>
</reference>
<name>W5TRX5_9NOCA</name>
<dbReference type="Proteomes" id="UP000019150">
    <property type="component" value="Chromosome"/>
</dbReference>
<gene>
    <name evidence="2" type="primary">mce12E</name>
    <name evidence="2" type="ORF">NONO_c51870</name>
</gene>
<evidence type="ECO:0000313" key="3">
    <source>
        <dbReference type="Proteomes" id="UP000019150"/>
    </source>
</evidence>
<dbReference type="InterPro" id="IPR003399">
    <property type="entry name" value="Mce/MlaD"/>
</dbReference>
<dbReference type="Pfam" id="PF02470">
    <property type="entry name" value="MlaD"/>
    <property type="match status" value="1"/>
</dbReference>
<dbReference type="KEGG" id="nno:NONO_c51870"/>
<dbReference type="PANTHER" id="PTHR33371:SF15">
    <property type="entry name" value="LIPOPROTEIN LPRN"/>
    <property type="match status" value="1"/>
</dbReference>
<dbReference type="EMBL" id="CP006850">
    <property type="protein sequence ID" value="AHH19971.1"/>
    <property type="molecule type" value="Genomic_DNA"/>
</dbReference>
<dbReference type="GO" id="GO:0005576">
    <property type="term" value="C:extracellular region"/>
    <property type="evidence" value="ECO:0007669"/>
    <property type="project" value="TreeGrafter"/>
</dbReference>
<dbReference type="RefSeq" id="WP_025351356.1">
    <property type="nucleotide sequence ID" value="NZ_CP006850.1"/>
</dbReference>
<organism evidence="2 3">
    <name type="scientific">Nocardia nova SH22a</name>
    <dbReference type="NCBI Taxonomy" id="1415166"/>
    <lineage>
        <taxon>Bacteria</taxon>
        <taxon>Bacillati</taxon>
        <taxon>Actinomycetota</taxon>
        <taxon>Actinomycetes</taxon>
        <taxon>Mycobacteriales</taxon>
        <taxon>Nocardiaceae</taxon>
        <taxon>Nocardia</taxon>
    </lineage>
</organism>
<evidence type="ECO:0000259" key="1">
    <source>
        <dbReference type="Pfam" id="PF02470"/>
    </source>
</evidence>
<protein>
    <submittedName>
        <fullName evidence="2">Mce family protein MceE</fullName>
    </submittedName>
</protein>
<dbReference type="PROSITE" id="PS51257">
    <property type="entry name" value="PROKAR_LIPOPROTEIN"/>
    <property type="match status" value="1"/>
</dbReference>
<dbReference type="AlphaFoldDB" id="W5TRX5"/>
<accession>W5TRX5</accession>
<keyword evidence="3" id="KW-1185">Reference proteome</keyword>
<proteinExistence type="predicted"/>
<dbReference type="eggNOG" id="COG1463">
    <property type="taxonomic scope" value="Bacteria"/>
</dbReference>